<name>A0A7R8AJ15_9EURO</name>
<accession>A0A7R8AJ15</accession>
<dbReference type="AlphaFoldDB" id="A0A7R8AJ15"/>
<dbReference type="InterPro" id="IPR036259">
    <property type="entry name" value="MFS_trans_sf"/>
</dbReference>
<feature type="transmembrane region" description="Helical" evidence="7">
    <location>
        <begin position="416"/>
        <end position="434"/>
    </location>
</feature>
<dbReference type="FunFam" id="1.20.1250.20:FF:000474">
    <property type="entry name" value="Sugar transporter, putative"/>
    <property type="match status" value="1"/>
</dbReference>
<evidence type="ECO:0000256" key="1">
    <source>
        <dbReference type="ARBA" id="ARBA00004141"/>
    </source>
</evidence>
<dbReference type="GO" id="GO:0015798">
    <property type="term" value="P:myo-inositol transport"/>
    <property type="evidence" value="ECO:0007669"/>
    <property type="project" value="UniProtKB-ARBA"/>
</dbReference>
<evidence type="ECO:0000256" key="7">
    <source>
        <dbReference type="SAM" id="Phobius"/>
    </source>
</evidence>
<dbReference type="PANTHER" id="PTHR48020">
    <property type="entry name" value="PROTON MYO-INOSITOL COTRANSPORTER"/>
    <property type="match status" value="1"/>
</dbReference>
<evidence type="ECO:0000256" key="5">
    <source>
        <dbReference type="ARBA" id="ARBA00022989"/>
    </source>
</evidence>
<feature type="transmembrane region" description="Helical" evidence="7">
    <location>
        <begin position="234"/>
        <end position="255"/>
    </location>
</feature>
<dbReference type="PANTHER" id="PTHR48020:SF40">
    <property type="entry name" value="MAJOR FACILITATOR SUPERFAMILY (MFS) PROFILE DOMAIN-CONTAINING PROTEIN"/>
    <property type="match status" value="1"/>
</dbReference>
<comment type="similarity">
    <text evidence="2">Belongs to the major facilitator superfamily. Sugar transporter (TC 2.A.1.1) family.</text>
</comment>
<dbReference type="RefSeq" id="XP_041551389.1">
    <property type="nucleotide sequence ID" value="XM_041698179.1"/>
</dbReference>
<keyword evidence="3" id="KW-0813">Transport</keyword>
<organism evidence="9 10">
    <name type="scientific">Aspergillus puulaauensis</name>
    <dbReference type="NCBI Taxonomy" id="1220207"/>
    <lineage>
        <taxon>Eukaryota</taxon>
        <taxon>Fungi</taxon>
        <taxon>Dikarya</taxon>
        <taxon>Ascomycota</taxon>
        <taxon>Pezizomycotina</taxon>
        <taxon>Eurotiomycetes</taxon>
        <taxon>Eurotiomycetidae</taxon>
        <taxon>Eurotiales</taxon>
        <taxon>Aspergillaceae</taxon>
        <taxon>Aspergillus</taxon>
    </lineage>
</organism>
<keyword evidence="4 7" id="KW-0812">Transmembrane</keyword>
<evidence type="ECO:0000256" key="4">
    <source>
        <dbReference type="ARBA" id="ARBA00022692"/>
    </source>
</evidence>
<dbReference type="InterPro" id="IPR020846">
    <property type="entry name" value="MFS_dom"/>
</dbReference>
<dbReference type="OrthoDB" id="6339427at2759"/>
<dbReference type="EMBL" id="AP024443">
    <property type="protein sequence ID" value="BCS19195.1"/>
    <property type="molecule type" value="Genomic_DNA"/>
</dbReference>
<dbReference type="InterPro" id="IPR003663">
    <property type="entry name" value="Sugar/inositol_transpt"/>
</dbReference>
<keyword evidence="5 7" id="KW-1133">Transmembrane helix</keyword>
<reference evidence="9" key="2">
    <citation type="submission" date="2021-02" db="EMBL/GenBank/DDBJ databases">
        <title>Aspergillus puulaauensis MK2 genome sequence.</title>
        <authorList>
            <person name="Futagami T."/>
            <person name="Mori K."/>
            <person name="Kadooka C."/>
            <person name="Tanaka T."/>
        </authorList>
    </citation>
    <scope>NUCLEOTIDE SEQUENCE</scope>
    <source>
        <strain evidence="9">MK2</strain>
    </source>
</reference>
<dbReference type="KEGG" id="apuu:APUU_12023S"/>
<keyword evidence="6 7" id="KW-0472">Membrane</keyword>
<feature type="transmembrane region" description="Helical" evidence="7">
    <location>
        <begin position="446"/>
        <end position="468"/>
    </location>
</feature>
<protein>
    <recommendedName>
        <fullName evidence="8">Major facilitator superfamily (MFS) profile domain-containing protein</fullName>
    </recommendedName>
</protein>
<keyword evidence="10" id="KW-1185">Reference proteome</keyword>
<dbReference type="PROSITE" id="PS00217">
    <property type="entry name" value="SUGAR_TRANSPORT_2"/>
    <property type="match status" value="1"/>
</dbReference>
<feature type="transmembrane region" description="Helical" evidence="7">
    <location>
        <begin position="372"/>
        <end position="396"/>
    </location>
</feature>
<dbReference type="PROSITE" id="PS50850">
    <property type="entry name" value="MFS"/>
    <property type="match status" value="1"/>
</dbReference>
<dbReference type="GO" id="GO:0022857">
    <property type="term" value="F:transmembrane transporter activity"/>
    <property type="evidence" value="ECO:0007669"/>
    <property type="project" value="InterPro"/>
</dbReference>
<evidence type="ECO:0000313" key="10">
    <source>
        <dbReference type="Proteomes" id="UP000654913"/>
    </source>
</evidence>
<feature type="transmembrane region" description="Helical" evidence="7">
    <location>
        <begin position="261"/>
        <end position="281"/>
    </location>
</feature>
<dbReference type="GO" id="GO:0016020">
    <property type="term" value="C:membrane"/>
    <property type="evidence" value="ECO:0007669"/>
    <property type="project" value="UniProtKB-SubCell"/>
</dbReference>
<reference evidence="9" key="1">
    <citation type="submission" date="2021-01" db="EMBL/GenBank/DDBJ databases">
        <authorList>
            <consortium name="Aspergillus puulaauensis MK2 genome sequencing consortium"/>
            <person name="Kazuki M."/>
            <person name="Futagami T."/>
        </authorList>
    </citation>
    <scope>NUCLEOTIDE SEQUENCE</scope>
    <source>
        <strain evidence="9">MK2</strain>
    </source>
</reference>
<dbReference type="InterPro" id="IPR005828">
    <property type="entry name" value="MFS_sugar_transport-like"/>
</dbReference>
<dbReference type="InterPro" id="IPR005829">
    <property type="entry name" value="Sugar_transporter_CS"/>
</dbReference>
<evidence type="ECO:0000313" key="9">
    <source>
        <dbReference type="EMBL" id="BCS19195.1"/>
    </source>
</evidence>
<evidence type="ECO:0000256" key="2">
    <source>
        <dbReference type="ARBA" id="ARBA00010992"/>
    </source>
</evidence>
<feature type="transmembrane region" description="Helical" evidence="7">
    <location>
        <begin position="548"/>
        <end position="571"/>
    </location>
</feature>
<dbReference type="SUPFAM" id="SSF103473">
    <property type="entry name" value="MFS general substrate transporter"/>
    <property type="match status" value="1"/>
</dbReference>
<evidence type="ECO:0000256" key="6">
    <source>
        <dbReference type="ARBA" id="ARBA00023136"/>
    </source>
</evidence>
<feature type="transmembrane region" description="Helical" evidence="7">
    <location>
        <begin position="480"/>
        <end position="501"/>
    </location>
</feature>
<dbReference type="Proteomes" id="UP000654913">
    <property type="component" value="Chromosome 1"/>
</dbReference>
<feature type="transmembrane region" description="Helical" evidence="7">
    <location>
        <begin position="204"/>
        <end position="222"/>
    </location>
</feature>
<dbReference type="PRINTS" id="PR00171">
    <property type="entry name" value="SUGRTRNSPORT"/>
</dbReference>
<gene>
    <name evidence="9" type="ORF">APUU_12023S</name>
</gene>
<proteinExistence type="inferred from homology"/>
<feature type="domain" description="Major facilitator superfamily (MFS) profile" evidence="8">
    <location>
        <begin position="102"/>
        <end position="575"/>
    </location>
</feature>
<dbReference type="GeneID" id="64969200"/>
<evidence type="ECO:0000256" key="3">
    <source>
        <dbReference type="ARBA" id="ARBA00022448"/>
    </source>
</evidence>
<sequence length="623" mass="70016">MAVNGISFQEEDEDYEHPLLSRTPEELVFDATLFYDRQNHKKVKGQKLENVVDKEVFLRGARLAQNPNNRLGIPGLTNVEKDALKSERESGLFKQTKDLKVTILVTACAAITQGWQQSSINASSLHWQSELRPIPGNKYNLFGGFIDAAPWLTGSLIGTWLSDPLQEGQFGRRPALFISGICCTAFALGTARCNNWQELLICRLLLGIGIGAKASVAPVFAAEAAVDHLRGRLLMMWQLFDTFGIFVGFVCVFIAQQHWRVILGSAAIPSIILLFLAFLCPESPRFLIRKKRYADAFLSLRHLRGSDIQACRDLYSIHSQLQFESQKRLRRSHKLRGDEWLRKELYQEVELSSLNFFKRVRSLWSIKRNRRACIAAFIVMASQQLCGINVLSFYSSVLFSQVEEGEALVNNAKVDWLNFGFGLANFLFTIPAHRYIDGYHKKGRRLLLLVSLAGMFFSLIAISSFYLIESPAPRTGLVAVFTIVVYLAFYGIGAGPVPFTFSAEVFPLAFREVGMSFSVMVNFIGLTILVSLVPLVNKYAVGTKEKNPYAYLLYIFAGLDALAFVLVFLFVPSTGQIPLEQMDQIFEKHTCTHIKEHFAALPCVHHSEDGAPDEESNQMHTIT</sequence>
<comment type="subcellular location">
    <subcellularLocation>
        <location evidence="1">Membrane</location>
        <topology evidence="1">Multi-pass membrane protein</topology>
    </subcellularLocation>
</comment>
<feature type="transmembrane region" description="Helical" evidence="7">
    <location>
        <begin position="513"/>
        <end position="536"/>
    </location>
</feature>
<dbReference type="Pfam" id="PF00083">
    <property type="entry name" value="Sugar_tr"/>
    <property type="match status" value="1"/>
</dbReference>
<dbReference type="GO" id="GO:0015791">
    <property type="term" value="P:polyol transmembrane transport"/>
    <property type="evidence" value="ECO:0007669"/>
    <property type="project" value="UniProtKB-ARBA"/>
</dbReference>
<dbReference type="Gene3D" id="1.20.1250.20">
    <property type="entry name" value="MFS general substrate transporter like domains"/>
    <property type="match status" value="1"/>
</dbReference>
<evidence type="ECO:0000259" key="8">
    <source>
        <dbReference type="PROSITE" id="PS50850"/>
    </source>
</evidence>
<dbReference type="InterPro" id="IPR050814">
    <property type="entry name" value="Myo-inositol_Transporter"/>
</dbReference>